<dbReference type="PANTHER" id="PTHR30574:SF1">
    <property type="entry name" value="SULPHUR TRANSPORT DOMAIN-CONTAINING PROTEIN"/>
    <property type="match status" value="1"/>
</dbReference>
<feature type="transmembrane region" description="Helical" evidence="8">
    <location>
        <begin position="279"/>
        <end position="297"/>
    </location>
</feature>
<keyword evidence="5 8" id="KW-0812">Transmembrane</keyword>
<feature type="transmembrane region" description="Helical" evidence="8">
    <location>
        <begin position="141"/>
        <end position="165"/>
    </location>
</feature>
<comment type="caution">
    <text evidence="9">The sequence shown here is derived from an EMBL/GenBank/DDBJ whole genome shotgun (WGS) entry which is preliminary data.</text>
</comment>
<proteinExistence type="predicted"/>
<dbReference type="AlphaFoldDB" id="A0AA88YAC2"/>
<evidence type="ECO:0000313" key="10">
    <source>
        <dbReference type="Proteomes" id="UP001186944"/>
    </source>
</evidence>
<feature type="transmembrane region" description="Helical" evidence="8">
    <location>
        <begin position="61"/>
        <end position="86"/>
    </location>
</feature>
<dbReference type="InterPro" id="IPR007272">
    <property type="entry name" value="Sulf_transp_TsuA/YedE"/>
</dbReference>
<feature type="non-terminal residue" evidence="9">
    <location>
        <position position="1"/>
    </location>
</feature>
<evidence type="ECO:0000256" key="5">
    <source>
        <dbReference type="ARBA" id="ARBA00022692"/>
    </source>
</evidence>
<keyword evidence="7 8" id="KW-0472">Membrane</keyword>
<keyword evidence="4" id="KW-0997">Cell inner membrane</keyword>
<evidence type="ECO:0000256" key="7">
    <source>
        <dbReference type="ARBA" id="ARBA00023136"/>
    </source>
</evidence>
<dbReference type="PANTHER" id="PTHR30574">
    <property type="entry name" value="INNER MEMBRANE PROTEIN YEDE"/>
    <property type="match status" value="1"/>
</dbReference>
<keyword evidence="6 8" id="KW-1133">Transmembrane helix</keyword>
<dbReference type="GO" id="GO:0005886">
    <property type="term" value="C:plasma membrane"/>
    <property type="evidence" value="ECO:0007669"/>
    <property type="project" value="UniProtKB-SubCell"/>
</dbReference>
<feature type="transmembrane region" description="Helical" evidence="8">
    <location>
        <begin position="21"/>
        <end position="40"/>
    </location>
</feature>
<comment type="subcellular location">
    <subcellularLocation>
        <location evidence="1">Cell inner membrane</location>
        <topology evidence="1">Multi-pass membrane protein</topology>
    </subcellularLocation>
</comment>
<evidence type="ECO:0000256" key="8">
    <source>
        <dbReference type="SAM" id="Phobius"/>
    </source>
</evidence>
<keyword evidence="10" id="KW-1185">Reference proteome</keyword>
<evidence type="ECO:0000256" key="4">
    <source>
        <dbReference type="ARBA" id="ARBA00022519"/>
    </source>
</evidence>
<dbReference type="Proteomes" id="UP001186944">
    <property type="component" value="Unassembled WGS sequence"/>
</dbReference>
<accession>A0AA88YAC2</accession>
<evidence type="ECO:0000313" key="9">
    <source>
        <dbReference type="EMBL" id="KAK3101632.1"/>
    </source>
</evidence>
<evidence type="ECO:0008006" key="11">
    <source>
        <dbReference type="Google" id="ProtNLM"/>
    </source>
</evidence>
<feature type="transmembrane region" description="Helical" evidence="8">
    <location>
        <begin position="309"/>
        <end position="331"/>
    </location>
</feature>
<keyword evidence="2" id="KW-0813">Transport</keyword>
<organism evidence="9 10">
    <name type="scientific">Pinctada imbricata</name>
    <name type="common">Atlantic pearl-oyster</name>
    <name type="synonym">Pinctada martensii</name>
    <dbReference type="NCBI Taxonomy" id="66713"/>
    <lineage>
        <taxon>Eukaryota</taxon>
        <taxon>Metazoa</taxon>
        <taxon>Spiralia</taxon>
        <taxon>Lophotrochozoa</taxon>
        <taxon>Mollusca</taxon>
        <taxon>Bivalvia</taxon>
        <taxon>Autobranchia</taxon>
        <taxon>Pteriomorphia</taxon>
        <taxon>Pterioida</taxon>
        <taxon>Pterioidea</taxon>
        <taxon>Pteriidae</taxon>
        <taxon>Pinctada</taxon>
    </lineage>
</organism>
<feature type="transmembrane region" description="Helical" evidence="8">
    <location>
        <begin position="185"/>
        <end position="208"/>
    </location>
</feature>
<feature type="transmembrane region" description="Helical" evidence="8">
    <location>
        <begin position="98"/>
        <end position="120"/>
    </location>
</feature>
<sequence length="349" mass="37707">VFEPKAIRDQMVFENFIMLKMFLSASALGQFVFCLLSVVPQTRSKFENAERAFVQCMSEKSILTSAVGAFALGSGMTLSGACPGMVLAQVGAWVPNGIFTLLGAILGTLTYGMLASYIVKFTRPKKPFTNHLVHDKLGVRYFYLAIPMAIFLTIIVIIIEIFWHWTKDIKNLHRDNSSDDNVATAVSWPPYACGMIIGLLQLPLVLVLCDTVGGSSGYVTVVSQWVVTDKLKEKFPYLAKRRLGVSNWWQVFYVCGAIIGALISAASSNSIAIAKGPQVHVALFGGFLMLFGARFAAGCTSGHGLSGMGLLAWLSFLAVPAMFAGGIVTAFSMQATGSLDTYVTTTGYI</sequence>
<reference evidence="9" key="1">
    <citation type="submission" date="2019-08" db="EMBL/GenBank/DDBJ databases">
        <title>The improved chromosome-level genome for the pearl oyster Pinctada fucata martensii using PacBio sequencing and Hi-C.</title>
        <authorList>
            <person name="Zheng Z."/>
        </authorList>
    </citation>
    <scope>NUCLEOTIDE SEQUENCE</scope>
    <source>
        <strain evidence="9">ZZ-2019</strain>
        <tissue evidence="9">Adductor muscle</tissue>
    </source>
</reference>
<evidence type="ECO:0000256" key="2">
    <source>
        <dbReference type="ARBA" id="ARBA00022448"/>
    </source>
</evidence>
<dbReference type="EMBL" id="VSWD01000005">
    <property type="protein sequence ID" value="KAK3101632.1"/>
    <property type="molecule type" value="Genomic_DNA"/>
</dbReference>
<dbReference type="Pfam" id="PF04143">
    <property type="entry name" value="Sulf_transp"/>
    <property type="match status" value="1"/>
</dbReference>
<feature type="transmembrane region" description="Helical" evidence="8">
    <location>
        <begin position="251"/>
        <end position="273"/>
    </location>
</feature>
<evidence type="ECO:0000256" key="3">
    <source>
        <dbReference type="ARBA" id="ARBA00022475"/>
    </source>
</evidence>
<name>A0AA88YAC2_PINIB</name>
<evidence type="ECO:0000256" key="1">
    <source>
        <dbReference type="ARBA" id="ARBA00004429"/>
    </source>
</evidence>
<evidence type="ECO:0000256" key="6">
    <source>
        <dbReference type="ARBA" id="ARBA00022989"/>
    </source>
</evidence>
<keyword evidence="3" id="KW-1003">Cell membrane</keyword>
<protein>
    <recommendedName>
        <fullName evidence="11">Sulphur transport domain-containing protein</fullName>
    </recommendedName>
</protein>
<gene>
    <name evidence="9" type="ORF">FSP39_005030</name>
</gene>